<sequence length="214" mass="23095">MEMEANLQATVAAEPRWASPSMLDLVLDELAYGVALATREGELLHANHAARHELARRRALLVHNGRLRAQAPQDAPLLQEALAKAAGGRRSLITLGNDEAERVCLAVVPVRGREGQAGVAALLFSRASVCESLMLCFFARNHSLTPAEENVLAHLCRGHSAPEVARLLEVAVSTIRSHVRSLCAKTRSSGVRELVSRVAMLPPVATALLYEPVH</sequence>
<dbReference type="SUPFAM" id="SSF46894">
    <property type="entry name" value="C-terminal effector domain of the bipartite response regulators"/>
    <property type="match status" value="1"/>
</dbReference>
<dbReference type="InterPro" id="IPR016032">
    <property type="entry name" value="Sig_transdc_resp-reg_C-effctor"/>
</dbReference>
<accession>A0A4Z0BG27</accession>
<gene>
    <name evidence="2" type="ORF">EZ216_16845</name>
</gene>
<comment type="caution">
    <text evidence="2">The sequence shown here is derived from an EMBL/GenBank/DDBJ whole genome shotgun (WGS) entry which is preliminary data.</text>
</comment>
<dbReference type="PROSITE" id="PS00622">
    <property type="entry name" value="HTH_LUXR_1"/>
    <property type="match status" value="1"/>
</dbReference>
<dbReference type="AlphaFoldDB" id="A0A4Z0BG27"/>
<evidence type="ECO:0000313" key="2">
    <source>
        <dbReference type="EMBL" id="TFY98262.1"/>
    </source>
</evidence>
<dbReference type="EMBL" id="SMLK01000006">
    <property type="protein sequence ID" value="TFY98262.1"/>
    <property type="molecule type" value="Genomic_DNA"/>
</dbReference>
<dbReference type="Proteomes" id="UP000297839">
    <property type="component" value="Unassembled WGS sequence"/>
</dbReference>
<keyword evidence="3" id="KW-1185">Reference proteome</keyword>
<evidence type="ECO:0000313" key="3">
    <source>
        <dbReference type="Proteomes" id="UP000297839"/>
    </source>
</evidence>
<name>A0A4Z0BG27_9BURK</name>
<dbReference type="Gene3D" id="1.10.10.10">
    <property type="entry name" value="Winged helix-like DNA-binding domain superfamily/Winged helix DNA-binding domain"/>
    <property type="match status" value="1"/>
</dbReference>
<feature type="domain" description="HTH luxR-type" evidence="1">
    <location>
        <begin position="158"/>
        <end position="185"/>
    </location>
</feature>
<evidence type="ECO:0000259" key="1">
    <source>
        <dbReference type="PROSITE" id="PS00622"/>
    </source>
</evidence>
<dbReference type="SMART" id="SM00421">
    <property type="entry name" value="HTH_LUXR"/>
    <property type="match status" value="1"/>
</dbReference>
<dbReference type="GO" id="GO:0006355">
    <property type="term" value="P:regulation of DNA-templated transcription"/>
    <property type="evidence" value="ECO:0007669"/>
    <property type="project" value="InterPro"/>
</dbReference>
<proteinExistence type="predicted"/>
<dbReference type="OrthoDB" id="9150154at2"/>
<organism evidence="2 3">
    <name type="scientific">Ramlibacter humi</name>
    <dbReference type="NCBI Taxonomy" id="2530451"/>
    <lineage>
        <taxon>Bacteria</taxon>
        <taxon>Pseudomonadati</taxon>
        <taxon>Pseudomonadota</taxon>
        <taxon>Betaproteobacteria</taxon>
        <taxon>Burkholderiales</taxon>
        <taxon>Comamonadaceae</taxon>
        <taxon>Ramlibacter</taxon>
    </lineage>
</organism>
<reference evidence="2 3" key="1">
    <citation type="submission" date="2019-03" db="EMBL/GenBank/DDBJ databases">
        <title>Ramlibacter sp. 18x22-1, whole genome shotgun sequence.</title>
        <authorList>
            <person name="Zhang X."/>
            <person name="Feng G."/>
            <person name="Zhu H."/>
        </authorList>
    </citation>
    <scope>NUCLEOTIDE SEQUENCE [LARGE SCALE GENOMIC DNA]</scope>
    <source>
        <strain evidence="2 3">18x22-1</strain>
    </source>
</reference>
<dbReference type="PRINTS" id="PR00038">
    <property type="entry name" value="HTHLUXR"/>
</dbReference>
<dbReference type="InterPro" id="IPR036388">
    <property type="entry name" value="WH-like_DNA-bd_sf"/>
</dbReference>
<protein>
    <submittedName>
        <fullName evidence="2">Helix-turn-helix transcriptional regulator</fullName>
    </submittedName>
</protein>
<dbReference type="GO" id="GO:0003677">
    <property type="term" value="F:DNA binding"/>
    <property type="evidence" value="ECO:0007669"/>
    <property type="project" value="InterPro"/>
</dbReference>
<dbReference type="InterPro" id="IPR000792">
    <property type="entry name" value="Tscrpt_reg_LuxR_C"/>
</dbReference>
<dbReference type="Pfam" id="PF00196">
    <property type="entry name" value="GerE"/>
    <property type="match status" value="1"/>
</dbReference>